<sequence length="76" mass="8703">MNFPSKKDGWLTIIVWGPMLLLIIQGILELLAGDLDLIGMLPLLLVSVIFPIFLLWIWLTTYYVLDEKSLIIKYGP</sequence>
<reference evidence="3" key="1">
    <citation type="journal article" date="2019" name="Int. J. Syst. Evol. Microbiol.">
        <title>The Global Catalogue of Microorganisms (GCM) 10K type strain sequencing project: providing services to taxonomists for standard genome sequencing and annotation.</title>
        <authorList>
            <consortium name="The Broad Institute Genomics Platform"/>
            <consortium name="The Broad Institute Genome Sequencing Center for Infectious Disease"/>
            <person name="Wu L."/>
            <person name="Ma J."/>
        </authorList>
    </citation>
    <scope>NUCLEOTIDE SEQUENCE [LARGE SCALE GENOMIC DNA]</scope>
    <source>
        <strain evidence="3">CCUG 61889</strain>
    </source>
</reference>
<dbReference type="Proteomes" id="UP001595752">
    <property type="component" value="Unassembled WGS sequence"/>
</dbReference>
<accession>A0ABV8B6I3</accession>
<name>A0ABV8B6I3_9BACI</name>
<feature type="transmembrane region" description="Helical" evidence="1">
    <location>
        <begin position="9"/>
        <end position="28"/>
    </location>
</feature>
<dbReference type="RefSeq" id="WP_377917905.1">
    <property type="nucleotide sequence ID" value="NZ_JBHRZT010000072.1"/>
</dbReference>
<organism evidence="2 3">
    <name type="scientific">Bacillus songklensis</name>
    <dbReference type="NCBI Taxonomy" id="1069116"/>
    <lineage>
        <taxon>Bacteria</taxon>
        <taxon>Bacillati</taxon>
        <taxon>Bacillota</taxon>
        <taxon>Bacilli</taxon>
        <taxon>Bacillales</taxon>
        <taxon>Bacillaceae</taxon>
        <taxon>Bacillus</taxon>
    </lineage>
</organism>
<evidence type="ECO:0000313" key="2">
    <source>
        <dbReference type="EMBL" id="MFC3885485.1"/>
    </source>
</evidence>
<dbReference type="EMBL" id="JBHRZT010000072">
    <property type="protein sequence ID" value="MFC3885485.1"/>
    <property type="molecule type" value="Genomic_DNA"/>
</dbReference>
<protein>
    <submittedName>
        <fullName evidence="2">Uncharacterized protein</fullName>
    </submittedName>
</protein>
<evidence type="ECO:0000313" key="3">
    <source>
        <dbReference type="Proteomes" id="UP001595752"/>
    </source>
</evidence>
<keyword evidence="1" id="KW-1133">Transmembrane helix</keyword>
<keyword evidence="1" id="KW-0472">Membrane</keyword>
<feature type="transmembrane region" description="Helical" evidence="1">
    <location>
        <begin position="40"/>
        <end position="65"/>
    </location>
</feature>
<gene>
    <name evidence="2" type="ORF">ACFOU2_19225</name>
</gene>
<proteinExistence type="predicted"/>
<keyword evidence="3" id="KW-1185">Reference proteome</keyword>
<evidence type="ECO:0000256" key="1">
    <source>
        <dbReference type="SAM" id="Phobius"/>
    </source>
</evidence>
<comment type="caution">
    <text evidence="2">The sequence shown here is derived from an EMBL/GenBank/DDBJ whole genome shotgun (WGS) entry which is preliminary data.</text>
</comment>
<keyword evidence="1" id="KW-0812">Transmembrane</keyword>